<dbReference type="Gene3D" id="3.40.710.10">
    <property type="entry name" value="DD-peptidase/beta-lactamase superfamily"/>
    <property type="match status" value="1"/>
</dbReference>
<evidence type="ECO:0000259" key="1">
    <source>
        <dbReference type="Pfam" id="PF00144"/>
    </source>
</evidence>
<comment type="caution">
    <text evidence="2">The sequence shown here is derived from an EMBL/GenBank/DDBJ whole genome shotgun (WGS) entry which is preliminary data.</text>
</comment>
<dbReference type="PANTHER" id="PTHR43283:SF3">
    <property type="entry name" value="BETA-LACTAMASE FAMILY PROTEIN (AFU_ORTHOLOGUE AFUA_5G07500)"/>
    <property type="match status" value="1"/>
</dbReference>
<dbReference type="InterPro" id="IPR012338">
    <property type="entry name" value="Beta-lactam/transpept-like"/>
</dbReference>
<dbReference type="InterPro" id="IPR001466">
    <property type="entry name" value="Beta-lactam-related"/>
</dbReference>
<accession>A0ABR4CY92</accession>
<dbReference type="Pfam" id="PF00144">
    <property type="entry name" value="Beta-lactamase"/>
    <property type="match status" value="1"/>
</dbReference>
<protein>
    <recommendedName>
        <fullName evidence="1">Beta-lactamase-related domain-containing protein</fullName>
    </recommendedName>
</protein>
<name>A0ABR4CY92_9HELO</name>
<dbReference type="EMBL" id="JAZHXI010000002">
    <property type="protein sequence ID" value="KAL2074831.1"/>
    <property type="molecule type" value="Genomic_DNA"/>
</dbReference>
<dbReference type="Proteomes" id="UP001595075">
    <property type="component" value="Unassembled WGS sequence"/>
</dbReference>
<dbReference type="InterPro" id="IPR050789">
    <property type="entry name" value="Diverse_Enzym_Activities"/>
</dbReference>
<evidence type="ECO:0000313" key="2">
    <source>
        <dbReference type="EMBL" id="KAL2074831.1"/>
    </source>
</evidence>
<organism evidence="2 3">
    <name type="scientific">Oculimacula yallundae</name>
    <dbReference type="NCBI Taxonomy" id="86028"/>
    <lineage>
        <taxon>Eukaryota</taxon>
        <taxon>Fungi</taxon>
        <taxon>Dikarya</taxon>
        <taxon>Ascomycota</taxon>
        <taxon>Pezizomycotina</taxon>
        <taxon>Leotiomycetes</taxon>
        <taxon>Helotiales</taxon>
        <taxon>Ploettnerulaceae</taxon>
        <taxon>Oculimacula</taxon>
    </lineage>
</organism>
<reference evidence="2 3" key="1">
    <citation type="journal article" date="2024" name="Commun. Biol.">
        <title>Comparative genomic analysis of thermophilic fungi reveals convergent evolutionary adaptations and gene losses.</title>
        <authorList>
            <person name="Steindorff A.S."/>
            <person name="Aguilar-Pontes M.V."/>
            <person name="Robinson A.J."/>
            <person name="Andreopoulos B."/>
            <person name="LaButti K."/>
            <person name="Kuo A."/>
            <person name="Mondo S."/>
            <person name="Riley R."/>
            <person name="Otillar R."/>
            <person name="Haridas S."/>
            <person name="Lipzen A."/>
            <person name="Grimwood J."/>
            <person name="Schmutz J."/>
            <person name="Clum A."/>
            <person name="Reid I.D."/>
            <person name="Moisan M.C."/>
            <person name="Butler G."/>
            <person name="Nguyen T.T.M."/>
            <person name="Dewar K."/>
            <person name="Conant G."/>
            <person name="Drula E."/>
            <person name="Henrissat B."/>
            <person name="Hansel C."/>
            <person name="Singer S."/>
            <person name="Hutchinson M.I."/>
            <person name="de Vries R.P."/>
            <person name="Natvig D.O."/>
            <person name="Powell A.J."/>
            <person name="Tsang A."/>
            <person name="Grigoriev I.V."/>
        </authorList>
    </citation>
    <scope>NUCLEOTIDE SEQUENCE [LARGE SCALE GENOMIC DNA]</scope>
    <source>
        <strain evidence="2 3">CBS 494.80</strain>
    </source>
</reference>
<evidence type="ECO:0000313" key="3">
    <source>
        <dbReference type="Proteomes" id="UP001595075"/>
    </source>
</evidence>
<feature type="domain" description="Beta-lactamase-related" evidence="1">
    <location>
        <begin position="27"/>
        <end position="397"/>
    </location>
</feature>
<dbReference type="SUPFAM" id="SSF56601">
    <property type="entry name" value="beta-lactamase/transpeptidase-like"/>
    <property type="match status" value="1"/>
</dbReference>
<keyword evidence="3" id="KW-1185">Reference proteome</keyword>
<gene>
    <name evidence="2" type="ORF">VTL71DRAFT_8610</name>
</gene>
<dbReference type="PANTHER" id="PTHR43283">
    <property type="entry name" value="BETA-LACTAMASE-RELATED"/>
    <property type="match status" value="1"/>
</dbReference>
<sequence length="416" mass="45777">MPGHTIKEASAANIRKTIDEATSSTDKIPGFVFVAVNKDGEEIFSHASGKRGAESKEPMTLDSVFWIASCTKMVGGIACMQLVEQGKLKLDDAELVSKLAPELGKAKILDGFDEKDKPIWREKKVGITLRHLLSHTSGLGYTFFNAEIKKLGYPKGIDEFSGRIEDIEPVLLFDAGAKFNYGTGIDWACVLVERITGQSLSDYCNANIFGPLGIKNMSFFPNESMKNNLAHMHQRYPDGHITTREHLLRRPLYANTESQVKETFNSAGAGLFAQPREYVKVIATLLNNGTSPTTGKQILKKETVDEMFSNQIPDKPNFGREAIQAATPELTNPIPELYSQPKEQEQGWGLTFMLTIHPGATGRGANTGWWAGLPNLFWWADREKGVGGMVASQIVPFADGNVMGLWAGVESMIYQG</sequence>
<proteinExistence type="predicted"/>